<proteinExistence type="predicted"/>
<organism evidence="2 3">
    <name type="scientific">Ditylenchus dipsaci</name>
    <dbReference type="NCBI Taxonomy" id="166011"/>
    <lineage>
        <taxon>Eukaryota</taxon>
        <taxon>Metazoa</taxon>
        <taxon>Ecdysozoa</taxon>
        <taxon>Nematoda</taxon>
        <taxon>Chromadorea</taxon>
        <taxon>Rhabditida</taxon>
        <taxon>Tylenchina</taxon>
        <taxon>Tylenchomorpha</taxon>
        <taxon>Sphaerularioidea</taxon>
        <taxon>Anguinidae</taxon>
        <taxon>Anguininae</taxon>
        <taxon>Ditylenchus</taxon>
    </lineage>
</organism>
<feature type="transmembrane region" description="Helical" evidence="1">
    <location>
        <begin position="71"/>
        <end position="95"/>
    </location>
</feature>
<keyword evidence="1" id="KW-0812">Transmembrane</keyword>
<keyword evidence="1" id="KW-1133">Transmembrane helix</keyword>
<dbReference type="PANTHER" id="PTHR23021:SF11">
    <property type="entry name" value="SERPENTINE RECEPTOR, CLASS T"/>
    <property type="match status" value="1"/>
</dbReference>
<keyword evidence="2" id="KW-1185">Reference proteome</keyword>
<dbReference type="Pfam" id="PF10321">
    <property type="entry name" value="7TM_GPCR_Srt"/>
    <property type="match status" value="2"/>
</dbReference>
<evidence type="ECO:0000256" key="1">
    <source>
        <dbReference type="SAM" id="Phobius"/>
    </source>
</evidence>
<feature type="transmembrane region" description="Helical" evidence="1">
    <location>
        <begin position="198"/>
        <end position="219"/>
    </location>
</feature>
<dbReference type="Proteomes" id="UP000887574">
    <property type="component" value="Unplaced"/>
</dbReference>
<dbReference type="InterPro" id="IPR019425">
    <property type="entry name" value="7TM_GPCR_serpentine_rcpt_Srt"/>
</dbReference>
<evidence type="ECO:0000313" key="2">
    <source>
        <dbReference type="Proteomes" id="UP000887574"/>
    </source>
</evidence>
<evidence type="ECO:0000313" key="3">
    <source>
        <dbReference type="WBParaSite" id="jg9877.2"/>
    </source>
</evidence>
<feature type="transmembrane region" description="Helical" evidence="1">
    <location>
        <begin position="36"/>
        <end position="59"/>
    </location>
</feature>
<feature type="transmembrane region" description="Helical" evidence="1">
    <location>
        <begin position="226"/>
        <end position="251"/>
    </location>
</feature>
<dbReference type="SUPFAM" id="SSF81321">
    <property type="entry name" value="Family A G protein-coupled receptor-like"/>
    <property type="match status" value="1"/>
</dbReference>
<feature type="transmembrane region" description="Helical" evidence="1">
    <location>
        <begin position="107"/>
        <end position="131"/>
    </location>
</feature>
<dbReference type="AlphaFoldDB" id="A0A915EWW0"/>
<feature type="transmembrane region" description="Helical" evidence="1">
    <location>
        <begin position="152"/>
        <end position="178"/>
    </location>
</feature>
<accession>A0A915EWW0</accession>
<protein>
    <submittedName>
        <fullName evidence="3">G-protein coupled receptors family 1 profile domain-containing protein</fullName>
    </submittedName>
</protein>
<dbReference type="Gene3D" id="1.20.1070.10">
    <property type="entry name" value="Rhodopsin 7-helix transmembrane proteins"/>
    <property type="match status" value="1"/>
</dbReference>
<dbReference type="WBParaSite" id="jg9877.2">
    <property type="protein sequence ID" value="jg9877.2"/>
    <property type="gene ID" value="jg9877"/>
</dbReference>
<reference evidence="3" key="1">
    <citation type="submission" date="2022-11" db="UniProtKB">
        <authorList>
            <consortium name="WormBaseParasite"/>
        </authorList>
    </citation>
    <scope>IDENTIFICATION</scope>
</reference>
<keyword evidence="1" id="KW-0472">Membrane</keyword>
<name>A0A915EWW0_9BILA</name>
<dbReference type="PANTHER" id="PTHR23021">
    <property type="entry name" value="SERPENTINE RECEPTOR, CLASS T"/>
    <property type="match status" value="1"/>
</dbReference>
<sequence>MDALIIESRRQKWLQDYNCSFYDYNTIPYESRRHPMIAAILFVCFSVFELLYVPSLIVLLKKKNRCQPCYLLMLCLMLIDMLALTITALFSGLMLLNGEVFCSSPKLFYAVGVYSEILWCGELFICMSLAVNRCLTIIWGKTASRLFGITQTRWLILVIVTISLLCATFTPPILFNSIRATFFFNPHESYFPDPDKKTFVQVLIINCISVLGPLSFAIMQVVEYPAFIHLISTIFLSVVTKGSSSIVYLTLNRKIKNEILEFVSKDWLLSFVSKSGRSSTMQPPRN</sequence>